<evidence type="ECO:0000313" key="1">
    <source>
        <dbReference type="EMBL" id="KHK98767.1"/>
    </source>
</evidence>
<dbReference type="Proteomes" id="UP000031030">
    <property type="component" value="Unassembled WGS sequence"/>
</dbReference>
<dbReference type="EMBL" id="JTDK01000006">
    <property type="protein sequence ID" value="KHK98767.1"/>
    <property type="molecule type" value="Genomic_DNA"/>
</dbReference>
<reference evidence="1 2" key="1">
    <citation type="submission" date="2014-11" db="EMBL/GenBank/DDBJ databases">
        <title>Genome sequence of Microbacterium mangrovi MUSC 115(T).</title>
        <authorList>
            <person name="Lee L.-H."/>
        </authorList>
    </citation>
    <scope>NUCLEOTIDE SEQUENCE [LARGE SCALE GENOMIC DNA]</scope>
    <source>
        <strain evidence="1 2">MUSC 115</strain>
    </source>
</reference>
<dbReference type="AlphaFoldDB" id="A0A0B2AB24"/>
<keyword evidence="2" id="KW-1185">Reference proteome</keyword>
<proteinExistence type="predicted"/>
<name>A0A0B2AB24_9MICO</name>
<organism evidence="1 2">
    <name type="scientific">Microbacterium mangrovi</name>
    <dbReference type="NCBI Taxonomy" id="1348253"/>
    <lineage>
        <taxon>Bacteria</taxon>
        <taxon>Bacillati</taxon>
        <taxon>Actinomycetota</taxon>
        <taxon>Actinomycetes</taxon>
        <taxon>Micrococcales</taxon>
        <taxon>Microbacteriaceae</taxon>
        <taxon>Microbacterium</taxon>
    </lineage>
</organism>
<evidence type="ECO:0000313" key="2">
    <source>
        <dbReference type="Proteomes" id="UP000031030"/>
    </source>
</evidence>
<gene>
    <name evidence="1" type="ORF">LK09_07615</name>
</gene>
<accession>A0A0B2AB24</accession>
<comment type="caution">
    <text evidence="1">The sequence shown here is derived from an EMBL/GenBank/DDBJ whole genome shotgun (WGS) entry which is preliminary data.</text>
</comment>
<protein>
    <submittedName>
        <fullName evidence="1">Uncharacterized protein</fullName>
    </submittedName>
</protein>
<sequence>MLSPLKEAEMFTPGHWVMTREGVRGRVVALCADHVPRRIYSEDVCVPASVVLLETGEMRWFPDSALTPLTKGPEDWHELDVPLETIVTAPDSDAR</sequence>